<dbReference type="GO" id="GO:0004764">
    <property type="term" value="F:shikimate 3-dehydrogenase (NADP+) activity"/>
    <property type="evidence" value="ECO:0007669"/>
    <property type="project" value="InterPro"/>
</dbReference>
<dbReference type="GO" id="GO:0005829">
    <property type="term" value="C:cytosol"/>
    <property type="evidence" value="ECO:0007669"/>
    <property type="project" value="TreeGrafter"/>
</dbReference>
<dbReference type="Pfam" id="PF08501">
    <property type="entry name" value="Shikimate_dh_N"/>
    <property type="match status" value="1"/>
</dbReference>
<feature type="non-terminal residue" evidence="4">
    <location>
        <position position="170"/>
    </location>
</feature>
<dbReference type="UniPathway" id="UPA00053">
    <property type="reaction ID" value="UER00087"/>
</dbReference>
<name>A0A383DGP7_9ZZZZ</name>
<dbReference type="PANTHER" id="PTHR21089:SF1">
    <property type="entry name" value="BIFUNCTIONAL 3-DEHYDROQUINATE DEHYDRATASE_SHIKIMATE DEHYDROGENASE, CHLOROPLASTIC"/>
    <property type="match status" value="1"/>
</dbReference>
<accession>A0A383DGP7</accession>
<evidence type="ECO:0000259" key="3">
    <source>
        <dbReference type="Pfam" id="PF08501"/>
    </source>
</evidence>
<dbReference type="InterPro" id="IPR022893">
    <property type="entry name" value="Shikimate_DH_fam"/>
</dbReference>
<dbReference type="PANTHER" id="PTHR21089">
    <property type="entry name" value="SHIKIMATE DEHYDROGENASE"/>
    <property type="match status" value="1"/>
</dbReference>
<dbReference type="Gene3D" id="3.40.50.10860">
    <property type="entry name" value="Leucine Dehydrogenase, chain A, domain 1"/>
    <property type="match status" value="1"/>
</dbReference>
<dbReference type="InterPro" id="IPR036291">
    <property type="entry name" value="NAD(P)-bd_dom_sf"/>
</dbReference>
<evidence type="ECO:0000313" key="4">
    <source>
        <dbReference type="EMBL" id="SVE43490.1"/>
    </source>
</evidence>
<keyword evidence="1" id="KW-1133">Transmembrane helix</keyword>
<dbReference type="InterPro" id="IPR046346">
    <property type="entry name" value="Aminoacid_DH-like_N_sf"/>
</dbReference>
<dbReference type="SUPFAM" id="SSF53223">
    <property type="entry name" value="Aminoacid dehydrogenase-like, N-terminal domain"/>
    <property type="match status" value="1"/>
</dbReference>
<evidence type="ECO:0000256" key="1">
    <source>
        <dbReference type="SAM" id="Phobius"/>
    </source>
</evidence>
<dbReference type="GO" id="GO:0009423">
    <property type="term" value="P:chorismate biosynthetic process"/>
    <property type="evidence" value="ECO:0007669"/>
    <property type="project" value="UniProtKB-UniPathway"/>
</dbReference>
<evidence type="ECO:0008006" key="5">
    <source>
        <dbReference type="Google" id="ProtNLM"/>
    </source>
</evidence>
<dbReference type="InterPro" id="IPR013708">
    <property type="entry name" value="Shikimate_DH-bd_N"/>
</dbReference>
<dbReference type="EMBL" id="UINC01217056">
    <property type="protein sequence ID" value="SVE43490.1"/>
    <property type="molecule type" value="Genomic_DNA"/>
</dbReference>
<gene>
    <name evidence="4" type="ORF">METZ01_LOCUS496344</name>
</gene>
<proteinExistence type="predicted"/>
<keyword evidence="1" id="KW-0812">Transmembrane</keyword>
<dbReference type="GO" id="GO:0019632">
    <property type="term" value="P:shikimate metabolic process"/>
    <property type="evidence" value="ECO:0007669"/>
    <property type="project" value="TreeGrafter"/>
</dbReference>
<dbReference type="GO" id="GO:0050661">
    <property type="term" value="F:NADP binding"/>
    <property type="evidence" value="ECO:0007669"/>
    <property type="project" value="TreeGrafter"/>
</dbReference>
<dbReference type="InterPro" id="IPR006151">
    <property type="entry name" value="Shikm_DH/Glu-tRNA_Rdtase"/>
</dbReference>
<feature type="domain" description="Shikimate dehydrogenase substrate binding N-terminal" evidence="3">
    <location>
        <begin position="6"/>
        <end position="88"/>
    </location>
</feature>
<keyword evidence="1" id="KW-0472">Membrane</keyword>
<feature type="domain" description="Quinate/shikimate 5-dehydrogenase/glutamyl-tRNA reductase" evidence="2">
    <location>
        <begin position="111"/>
        <end position="164"/>
    </location>
</feature>
<sequence>MKKYLVIGNPIEHSLSPKLHNHWIKKNNIDAVYEKKQLNENDIEDTILKVRNGEIDGINVTVPFKKSVIPYLDQLTPLANEAQSVNTIYKEKNKVIGHNTDIGGFELGLKRINYNVKNKKVFILGAGGVVSSIILALKKMGASKIILSNRTKEKAEDLKKIYSDLEIIDW</sequence>
<protein>
    <recommendedName>
        <fullName evidence="5">Shikimate dehydrogenase substrate binding N-terminal domain-containing protein</fullName>
    </recommendedName>
</protein>
<organism evidence="4">
    <name type="scientific">marine metagenome</name>
    <dbReference type="NCBI Taxonomy" id="408172"/>
    <lineage>
        <taxon>unclassified sequences</taxon>
        <taxon>metagenomes</taxon>
        <taxon>ecological metagenomes</taxon>
    </lineage>
</organism>
<evidence type="ECO:0000259" key="2">
    <source>
        <dbReference type="Pfam" id="PF01488"/>
    </source>
</evidence>
<dbReference type="SUPFAM" id="SSF51735">
    <property type="entry name" value="NAD(P)-binding Rossmann-fold domains"/>
    <property type="match status" value="1"/>
</dbReference>
<dbReference type="Gene3D" id="3.40.50.720">
    <property type="entry name" value="NAD(P)-binding Rossmann-like Domain"/>
    <property type="match status" value="1"/>
</dbReference>
<dbReference type="Pfam" id="PF01488">
    <property type="entry name" value="Shikimate_DH"/>
    <property type="match status" value="1"/>
</dbReference>
<reference evidence="4" key="1">
    <citation type="submission" date="2018-05" db="EMBL/GenBank/DDBJ databases">
        <authorList>
            <person name="Lanie J.A."/>
            <person name="Ng W.-L."/>
            <person name="Kazmierczak K.M."/>
            <person name="Andrzejewski T.M."/>
            <person name="Davidsen T.M."/>
            <person name="Wayne K.J."/>
            <person name="Tettelin H."/>
            <person name="Glass J.I."/>
            <person name="Rusch D."/>
            <person name="Podicherti R."/>
            <person name="Tsui H.-C.T."/>
            <person name="Winkler M.E."/>
        </authorList>
    </citation>
    <scope>NUCLEOTIDE SEQUENCE</scope>
</reference>
<feature type="transmembrane region" description="Helical" evidence="1">
    <location>
        <begin position="121"/>
        <end position="137"/>
    </location>
</feature>
<dbReference type="AlphaFoldDB" id="A0A383DGP7"/>